<dbReference type="PANTHER" id="PTHR11188">
    <property type="entry name" value="ARRESTIN DOMAIN CONTAINING PROTEIN"/>
    <property type="match status" value="1"/>
</dbReference>
<feature type="domain" description="Arrestin-like N-terminal" evidence="3">
    <location>
        <begin position="8"/>
        <end position="108"/>
    </location>
</feature>
<feature type="domain" description="Arrestin C-terminal-like" evidence="4">
    <location>
        <begin position="149"/>
        <end position="259"/>
    </location>
</feature>
<dbReference type="PANTHER" id="PTHR11188:SF17">
    <property type="entry name" value="FI21816P1"/>
    <property type="match status" value="1"/>
</dbReference>
<evidence type="ECO:0000313" key="5">
    <source>
        <dbReference type="EnsemblMetazoa" id="MESCA002610-PA"/>
    </source>
</evidence>
<dbReference type="InterPro" id="IPR011021">
    <property type="entry name" value="Arrestin-like_N"/>
</dbReference>
<dbReference type="SUPFAM" id="SSF81296">
    <property type="entry name" value="E set domains"/>
    <property type="match status" value="2"/>
</dbReference>
<dbReference type="InterPro" id="IPR050357">
    <property type="entry name" value="Arrestin_domain-protein"/>
</dbReference>
<keyword evidence="2" id="KW-0716">Sensory transduction</keyword>
<accession>T1GGS9</accession>
<proteinExistence type="inferred from homology"/>
<dbReference type="STRING" id="36166.T1GGS9"/>
<name>T1GGS9_MEGSC</name>
<dbReference type="HOGENOM" id="CLU_1039332_0_0_1"/>
<protein>
    <recommendedName>
        <fullName evidence="7">Arrestin-like N-terminal domain-containing protein</fullName>
    </recommendedName>
</protein>
<dbReference type="InterPro" id="IPR011022">
    <property type="entry name" value="Arrestin_C-like"/>
</dbReference>
<dbReference type="Proteomes" id="UP000015102">
    <property type="component" value="Unassembled WGS sequence"/>
</dbReference>
<reference evidence="6" key="1">
    <citation type="submission" date="2013-02" db="EMBL/GenBank/DDBJ databases">
        <authorList>
            <person name="Hughes D."/>
        </authorList>
    </citation>
    <scope>NUCLEOTIDE SEQUENCE</scope>
    <source>
        <strain>Durham</strain>
        <strain evidence="6">NC isolate 2 -- Noor lab</strain>
    </source>
</reference>
<evidence type="ECO:0000256" key="2">
    <source>
        <dbReference type="ARBA" id="ARBA00022606"/>
    </source>
</evidence>
<evidence type="ECO:0000256" key="1">
    <source>
        <dbReference type="ARBA" id="ARBA00005298"/>
    </source>
</evidence>
<keyword evidence="6" id="KW-1185">Reference proteome</keyword>
<dbReference type="InterPro" id="IPR014752">
    <property type="entry name" value="Arrestin-like_C"/>
</dbReference>
<dbReference type="Pfam" id="PF02752">
    <property type="entry name" value="Arrestin_C"/>
    <property type="match status" value="1"/>
</dbReference>
<organism evidence="5 6">
    <name type="scientific">Megaselia scalaris</name>
    <name type="common">Humpbacked fly</name>
    <name type="synonym">Phora scalaris</name>
    <dbReference type="NCBI Taxonomy" id="36166"/>
    <lineage>
        <taxon>Eukaryota</taxon>
        <taxon>Metazoa</taxon>
        <taxon>Ecdysozoa</taxon>
        <taxon>Arthropoda</taxon>
        <taxon>Hexapoda</taxon>
        <taxon>Insecta</taxon>
        <taxon>Pterygota</taxon>
        <taxon>Neoptera</taxon>
        <taxon>Endopterygota</taxon>
        <taxon>Diptera</taxon>
        <taxon>Brachycera</taxon>
        <taxon>Muscomorpha</taxon>
        <taxon>Platypezoidea</taxon>
        <taxon>Phoridae</taxon>
        <taxon>Megaseliini</taxon>
        <taxon>Megaselia</taxon>
    </lineage>
</organism>
<dbReference type="Gene3D" id="2.60.40.640">
    <property type="match status" value="2"/>
</dbReference>
<evidence type="ECO:0000259" key="4">
    <source>
        <dbReference type="Pfam" id="PF02752"/>
    </source>
</evidence>
<dbReference type="AlphaFoldDB" id="T1GGS9"/>
<reference evidence="5" key="2">
    <citation type="submission" date="2015-06" db="UniProtKB">
        <authorList>
            <consortium name="EnsemblMetazoa"/>
        </authorList>
    </citation>
    <scope>IDENTIFICATION</scope>
</reference>
<dbReference type="Pfam" id="PF00339">
    <property type="entry name" value="Arrestin_N"/>
    <property type="match status" value="1"/>
</dbReference>
<comment type="similarity">
    <text evidence="1">Belongs to the arrestin family.</text>
</comment>
<evidence type="ECO:0000313" key="6">
    <source>
        <dbReference type="Proteomes" id="UP000015102"/>
    </source>
</evidence>
<evidence type="ECO:0008006" key="7">
    <source>
        <dbReference type="Google" id="ProtNLM"/>
    </source>
</evidence>
<dbReference type="GO" id="GO:0015031">
    <property type="term" value="P:protein transport"/>
    <property type="evidence" value="ECO:0007669"/>
    <property type="project" value="TreeGrafter"/>
</dbReference>
<dbReference type="InterPro" id="IPR014756">
    <property type="entry name" value="Ig_E-set"/>
</dbReference>
<sequence length="268" mass="31419">MDFRIDFFDNPSKTYYPGEFINGCLLISVKRGEFIKNLLINIRGGVKVNYFDDVFHENFFDDKLLVIKDTLLEVGQHTFPFQTRIPEDCPPSLKSNHAYIKYKAVVVIPGVCNNTKIPFEFFVLSWVPMPFYEANVTSTANPHWPINKLAFPKNAFGPGEYINVIINVEEASAKTVKFYLMKYFWYKRNENCWGKQYKRKEKKEIFKIPIVTSNFTTHESLLLPKQLPSTLENFKFIEIGYILKIVIRNQTFKFPVVIGDYYKSDLRI</sequence>
<dbReference type="EnsemblMetazoa" id="MESCA002610-RA">
    <property type="protein sequence ID" value="MESCA002610-PA"/>
    <property type="gene ID" value="MESCA002610"/>
</dbReference>
<dbReference type="EMBL" id="CAQQ02197287">
    <property type="status" value="NOT_ANNOTATED_CDS"/>
    <property type="molecule type" value="Genomic_DNA"/>
</dbReference>
<dbReference type="GO" id="GO:0005737">
    <property type="term" value="C:cytoplasm"/>
    <property type="evidence" value="ECO:0007669"/>
    <property type="project" value="TreeGrafter"/>
</dbReference>
<evidence type="ECO:0000259" key="3">
    <source>
        <dbReference type="Pfam" id="PF00339"/>
    </source>
</evidence>